<dbReference type="GO" id="GO:0016779">
    <property type="term" value="F:nucleotidyltransferase activity"/>
    <property type="evidence" value="ECO:0007669"/>
    <property type="project" value="UniProtKB-KW"/>
</dbReference>
<protein>
    <submittedName>
        <fullName evidence="3">ThiF family adenylyltransferase</fullName>
    </submittedName>
</protein>
<dbReference type="Pfam" id="PF20590">
    <property type="entry name" value="DUF6791"/>
    <property type="match status" value="1"/>
</dbReference>
<keyword evidence="3" id="KW-0548">Nucleotidyltransferase</keyword>
<dbReference type="Proteomes" id="UP000321497">
    <property type="component" value="Unassembled WGS sequence"/>
</dbReference>
<evidence type="ECO:0000259" key="2">
    <source>
        <dbReference type="Pfam" id="PF20590"/>
    </source>
</evidence>
<sequence length="385" mass="43501">MLLKQTNHSLGINELCNDNYEVEIVGNFLLIHSIPYLNAKKELVYGTLVSNVSTPRPNTHVVYFIGETPCGIDGNPMSQLINNSKRQDLGNGIIIDHLFSHKPNPMYPTYYEKMTTYVNIVCGQAQHYFPEATARTGRVVESNPEDSVLRYSDTNSSRAEIDAVNEKLSGLKIGIIGLGGTGSYILDKVAKTLVGEIHLFDGDKFKQHNAFRAPGATTKERIDLNVFKVEYFTEVYLQMHKNIISHSIYINETNLGLLNKLDFVFIAIDVGEVKKKIFKKLENLNIPFIDCGLGIEREGNELMGIVRTTLSTPDKREHVYNGLVSFSNGEGDDYKTNIQIADLNDLNAIFAVIKWKKYYGFFNDQRLEYDSNYSVNVNTIFNNEI</sequence>
<feature type="domain" description="THIF-type NAD/FAD binding fold" evidence="1">
    <location>
        <begin position="164"/>
        <end position="293"/>
    </location>
</feature>
<dbReference type="CDD" id="cd01483">
    <property type="entry name" value="E1_enzyme_family"/>
    <property type="match status" value="1"/>
</dbReference>
<dbReference type="InterPro" id="IPR000594">
    <property type="entry name" value="ThiF_NAD_FAD-bd"/>
</dbReference>
<evidence type="ECO:0000259" key="1">
    <source>
        <dbReference type="Pfam" id="PF00899"/>
    </source>
</evidence>
<dbReference type="OrthoDB" id="8773615at2"/>
<dbReference type="NCBIfam" id="NF004805">
    <property type="entry name" value="PRK06153.1-4"/>
    <property type="match status" value="1"/>
</dbReference>
<gene>
    <name evidence="3" type="ORF">ESU54_07260</name>
</gene>
<accession>A0A5C6Z0M1</accession>
<evidence type="ECO:0000313" key="4">
    <source>
        <dbReference type="Proteomes" id="UP000321497"/>
    </source>
</evidence>
<feature type="domain" description="DUF6791" evidence="2">
    <location>
        <begin position="12"/>
        <end position="154"/>
    </location>
</feature>
<reference evidence="3 4" key="1">
    <citation type="submission" date="2019-08" db="EMBL/GenBank/DDBJ databases">
        <title>Genome of Aequorivita antarctica SW49 (type strain).</title>
        <authorList>
            <person name="Bowman J.P."/>
        </authorList>
    </citation>
    <scope>NUCLEOTIDE SEQUENCE [LARGE SCALE GENOMIC DNA]</scope>
    <source>
        <strain evidence="3 4">SW49</strain>
    </source>
</reference>
<name>A0A5C6Z0M1_9FLAO</name>
<dbReference type="Gene3D" id="3.40.50.720">
    <property type="entry name" value="NAD(P)-binding Rossmann-like Domain"/>
    <property type="match status" value="1"/>
</dbReference>
<dbReference type="EMBL" id="VORT01000004">
    <property type="protein sequence ID" value="TXD73554.1"/>
    <property type="molecule type" value="Genomic_DNA"/>
</dbReference>
<keyword evidence="4" id="KW-1185">Reference proteome</keyword>
<dbReference type="InterPro" id="IPR046741">
    <property type="entry name" value="DUF6791"/>
</dbReference>
<dbReference type="InterPro" id="IPR035985">
    <property type="entry name" value="Ubiquitin-activating_enz"/>
</dbReference>
<proteinExistence type="predicted"/>
<dbReference type="GO" id="GO:0008641">
    <property type="term" value="F:ubiquitin-like modifier activating enzyme activity"/>
    <property type="evidence" value="ECO:0007669"/>
    <property type="project" value="InterPro"/>
</dbReference>
<dbReference type="AlphaFoldDB" id="A0A5C6Z0M1"/>
<dbReference type="Pfam" id="PF00899">
    <property type="entry name" value="ThiF"/>
    <property type="match status" value="1"/>
</dbReference>
<dbReference type="SUPFAM" id="SSF69572">
    <property type="entry name" value="Activating enzymes of the ubiquitin-like proteins"/>
    <property type="match status" value="1"/>
</dbReference>
<keyword evidence="3" id="KW-0808">Transferase</keyword>
<evidence type="ECO:0000313" key="3">
    <source>
        <dbReference type="EMBL" id="TXD73554.1"/>
    </source>
</evidence>
<dbReference type="NCBIfam" id="NF004804">
    <property type="entry name" value="PRK06153.1-3"/>
    <property type="match status" value="1"/>
</dbReference>
<organism evidence="3 4">
    <name type="scientific">Aequorivita antarctica</name>
    <dbReference type="NCBI Taxonomy" id="153266"/>
    <lineage>
        <taxon>Bacteria</taxon>
        <taxon>Pseudomonadati</taxon>
        <taxon>Bacteroidota</taxon>
        <taxon>Flavobacteriia</taxon>
        <taxon>Flavobacteriales</taxon>
        <taxon>Flavobacteriaceae</taxon>
        <taxon>Aequorivita</taxon>
    </lineage>
</organism>
<dbReference type="RefSeq" id="WP_111846033.1">
    <property type="nucleotide sequence ID" value="NZ_UEGI01000035.1"/>
</dbReference>
<comment type="caution">
    <text evidence="3">The sequence shown here is derived from an EMBL/GenBank/DDBJ whole genome shotgun (WGS) entry which is preliminary data.</text>
</comment>